<comment type="function">
    <text evidence="1 11">Catalyzes the phosphorylation of D-glycero-D-manno-heptose 7-phosphate at the C-1 position to selectively form D-glycero-beta-D-manno-heptose-1,7-bisphosphate.</text>
</comment>
<evidence type="ECO:0000256" key="10">
    <source>
        <dbReference type="ARBA" id="ARBA00047428"/>
    </source>
</evidence>
<dbReference type="Pfam" id="PF00294">
    <property type="entry name" value="PfkB"/>
    <property type="match status" value="1"/>
</dbReference>
<name>D7FEL7_HELP3</name>
<comment type="catalytic activity">
    <reaction evidence="10 11">
        <text>D-glycero-beta-D-manno-heptose 1-phosphate + ATP + H(+) = ADP-D-glycero-beta-D-manno-heptose + diphosphate</text>
        <dbReference type="Rhea" id="RHEA:27465"/>
        <dbReference type="ChEBI" id="CHEBI:15378"/>
        <dbReference type="ChEBI" id="CHEBI:30616"/>
        <dbReference type="ChEBI" id="CHEBI:33019"/>
        <dbReference type="ChEBI" id="CHEBI:59967"/>
        <dbReference type="ChEBI" id="CHEBI:61593"/>
        <dbReference type="EC" id="2.7.7.70"/>
    </reaction>
</comment>
<evidence type="ECO:0000256" key="9">
    <source>
        <dbReference type="ARBA" id="ARBA00023277"/>
    </source>
</evidence>
<reference evidence="14 15" key="1">
    <citation type="journal article" date="2010" name="BMC Genomics">
        <title>Sequencing, annotation, and comparative genome analysis of the gerbil-adapted Helicobacter pylori strain B8.</title>
        <authorList>
            <person name="Farnbacher M."/>
            <person name="Jahns T."/>
            <person name="Willrodt D."/>
            <person name="Daniel R."/>
            <person name="Haas R."/>
            <person name="Goesmann A."/>
            <person name="Kurtz S."/>
            <person name="Rieder G."/>
        </authorList>
    </citation>
    <scope>NUCLEOTIDE SEQUENCE [LARGE SCALE GENOMIC DNA]</scope>
    <source>
        <strain evidence="14 15">B8</strain>
    </source>
</reference>
<dbReference type="InterPro" id="IPR014729">
    <property type="entry name" value="Rossmann-like_a/b/a_fold"/>
</dbReference>
<dbReference type="UniPathway" id="UPA00356">
    <property type="reaction ID" value="UER00437"/>
</dbReference>
<dbReference type="Proteomes" id="UP000007091">
    <property type="component" value="Chromosome"/>
</dbReference>
<evidence type="ECO:0000256" key="2">
    <source>
        <dbReference type="ARBA" id="ARBA00003753"/>
    </source>
</evidence>
<dbReference type="NCBIfam" id="TIGR02198">
    <property type="entry name" value="rfaE_dom_I"/>
    <property type="match status" value="1"/>
</dbReference>
<dbReference type="GO" id="GO:0016773">
    <property type="term" value="F:phosphotransferase activity, alcohol group as acceptor"/>
    <property type="evidence" value="ECO:0007669"/>
    <property type="project" value="InterPro"/>
</dbReference>
<dbReference type="SUPFAM" id="SSF52374">
    <property type="entry name" value="Nucleotidylyl transferase"/>
    <property type="match status" value="1"/>
</dbReference>
<dbReference type="InterPro" id="IPR023030">
    <property type="entry name" value="Bifunc_HldE"/>
</dbReference>
<dbReference type="Pfam" id="PF01467">
    <property type="entry name" value="CTP_transf_like"/>
    <property type="match status" value="1"/>
</dbReference>
<evidence type="ECO:0000256" key="4">
    <source>
        <dbReference type="ARBA" id="ARBA00022695"/>
    </source>
</evidence>
<dbReference type="AlphaFoldDB" id="D7FEL7"/>
<evidence type="ECO:0000256" key="8">
    <source>
        <dbReference type="ARBA" id="ARBA00023268"/>
    </source>
</evidence>
<evidence type="ECO:0000256" key="6">
    <source>
        <dbReference type="ARBA" id="ARBA00022777"/>
    </source>
</evidence>
<comment type="pathway">
    <text evidence="11">Nucleotide-sugar biosynthesis; ADP-L-glycero-beta-D-manno-heptose biosynthesis; ADP-L-glycero-beta-D-manno-heptose from D-glycero-beta-D-manno-heptose 7-phosphate: step 3/4.</text>
</comment>
<keyword evidence="7 11" id="KW-0067">ATP-binding</keyword>
<dbReference type="Gene3D" id="3.40.1190.20">
    <property type="match status" value="1"/>
</dbReference>
<evidence type="ECO:0000259" key="12">
    <source>
        <dbReference type="Pfam" id="PF00294"/>
    </source>
</evidence>
<evidence type="ECO:0000313" key="14">
    <source>
        <dbReference type="EMBL" id="CBI66624.1"/>
    </source>
</evidence>
<comment type="pathway">
    <text evidence="11">Nucleotide-sugar biosynthesis; ADP-L-glycero-beta-D-manno-heptose biosynthesis; ADP-L-glycero-beta-D-manno-heptose from D-glycero-beta-D-manno-heptose 7-phosphate: step 1/4.</text>
</comment>
<organism evidence="14 15">
    <name type="scientific">Helicobacter pylori (strain B8)</name>
    <dbReference type="NCBI Taxonomy" id="693745"/>
    <lineage>
        <taxon>Bacteria</taxon>
        <taxon>Pseudomonadati</taxon>
        <taxon>Campylobacterota</taxon>
        <taxon>Epsilonproteobacteria</taxon>
        <taxon>Campylobacterales</taxon>
        <taxon>Helicobacteraceae</taxon>
        <taxon>Helicobacter</taxon>
    </lineage>
</organism>
<dbReference type="KEGG" id="hpl:HPB8_1067"/>
<dbReference type="GO" id="GO:0033786">
    <property type="term" value="F:heptose-1-phosphate adenylyltransferase activity"/>
    <property type="evidence" value="ECO:0007669"/>
    <property type="project" value="UniProtKB-UniRule"/>
</dbReference>
<dbReference type="Gene3D" id="3.40.50.620">
    <property type="entry name" value="HUPs"/>
    <property type="match status" value="1"/>
</dbReference>
<dbReference type="NCBIfam" id="TIGR00125">
    <property type="entry name" value="cyt_tran_rel"/>
    <property type="match status" value="1"/>
</dbReference>
<sequence>MRMKKILVIGDLIADYYLWGKSERLSPEAPVPVLEVKKESKNLGGAANVANNLISLKAKVFLCGVVGDDLEGKHFISALKTRGIDTSGVLIDKTRCTTLKTRIIAQNQQIARVDKEIKDPLNADLRKKLLDFFTEKIQEIDGVILSDYNKGVLDFELTQKMITLANQHHKLILCDPKGKDYSKYSHASLITPNRTELEHALHLKLDSHANLSKALQILKETYHIAMPLVTLSEQGIAFLEKGELVNCPTIAKEVYDVTGAGDTVIASLTLSLLESKSLKDACEFANAAAAVVVGKMGSALASLEEIALILNQTHPKILPLEKLLETLEHNQQKIVFTNGCFDLLHKGHASYLQKAKALGDILIVGLNSDNSIKRLKGDKRPIVSEKDRAFLLASLSCVDYVVVFEEDTPIKLIQALRPDILVKGADYLNKEVIGSEFAKETRLMEFEEGYSTSAIIEKIKRTHND</sequence>
<gene>
    <name evidence="11 14" type="primary">hldE</name>
    <name evidence="14" type="ordered locus">HPB8_1067</name>
</gene>
<dbReference type="InterPro" id="IPR011914">
    <property type="entry name" value="RfaE_dom_II"/>
</dbReference>
<protein>
    <recommendedName>
        <fullName evidence="11">Bifunctional protein HldE</fullName>
    </recommendedName>
    <domain>
        <recommendedName>
            <fullName evidence="11">D-beta-D-heptose 7-phosphate kinase</fullName>
            <ecNumber evidence="11">2.7.1.167</ecNumber>
        </recommendedName>
        <alternativeName>
            <fullName evidence="11">D-beta-D-heptose 7-phosphotransferase</fullName>
        </alternativeName>
        <alternativeName>
            <fullName evidence="11">D-glycero-beta-D-manno-heptose-7-phosphate kinase</fullName>
        </alternativeName>
    </domain>
    <domain>
        <recommendedName>
            <fullName evidence="11">D-beta-D-heptose 1-phosphate adenylyltransferase</fullName>
            <ecNumber evidence="11">2.7.7.70</ecNumber>
        </recommendedName>
        <alternativeName>
            <fullName evidence="11">D-glycero-beta-D-manno-heptose 1-phosphate adenylyltransferase</fullName>
        </alternativeName>
    </domain>
</protein>
<dbReference type="InterPro" id="IPR029056">
    <property type="entry name" value="Ribokinase-like"/>
</dbReference>
<dbReference type="SUPFAM" id="SSF53613">
    <property type="entry name" value="Ribokinase-like"/>
    <property type="match status" value="1"/>
</dbReference>
<feature type="binding site" evidence="11">
    <location>
        <begin position="193"/>
        <end position="196"/>
    </location>
    <ligand>
        <name>ATP</name>
        <dbReference type="ChEBI" id="CHEBI:30616"/>
    </ligand>
</feature>
<dbReference type="GO" id="GO:0005829">
    <property type="term" value="C:cytosol"/>
    <property type="evidence" value="ECO:0007669"/>
    <property type="project" value="TreeGrafter"/>
</dbReference>
<comment type="similarity">
    <text evidence="11">In the C-terminal section; belongs to the cytidylyltransferase family.</text>
</comment>
<proteinExistence type="inferred from homology"/>
<keyword evidence="3 11" id="KW-0808">Transferase</keyword>
<dbReference type="InterPro" id="IPR011611">
    <property type="entry name" value="PfkB_dom"/>
</dbReference>
<feature type="domain" description="Carbohydrate kinase PfkB" evidence="12">
    <location>
        <begin position="3"/>
        <end position="300"/>
    </location>
</feature>
<dbReference type="PANTHER" id="PTHR46969">
    <property type="entry name" value="BIFUNCTIONAL PROTEIN HLDE"/>
    <property type="match status" value="1"/>
</dbReference>
<comment type="similarity">
    <text evidence="11">In the N-terminal section; belongs to the carbohydrate kinase PfkB family.</text>
</comment>
<dbReference type="CDD" id="cd01172">
    <property type="entry name" value="RfaE_like"/>
    <property type="match status" value="1"/>
</dbReference>
<evidence type="ECO:0000256" key="1">
    <source>
        <dbReference type="ARBA" id="ARBA00002319"/>
    </source>
</evidence>
<dbReference type="EMBL" id="FN598874">
    <property type="protein sequence ID" value="CBI66624.1"/>
    <property type="molecule type" value="Genomic_DNA"/>
</dbReference>
<comment type="catalytic activity">
    <reaction evidence="11">
        <text>D-glycero-beta-D-manno-heptose 7-phosphate + ATP = D-glycero-beta-D-manno-heptose 1,7-bisphosphate + ADP + H(+)</text>
        <dbReference type="Rhea" id="RHEA:27473"/>
        <dbReference type="ChEBI" id="CHEBI:15378"/>
        <dbReference type="ChEBI" id="CHEBI:30616"/>
        <dbReference type="ChEBI" id="CHEBI:60204"/>
        <dbReference type="ChEBI" id="CHEBI:60208"/>
        <dbReference type="ChEBI" id="CHEBI:456216"/>
        <dbReference type="EC" id="2.7.1.167"/>
    </reaction>
</comment>
<comment type="function">
    <text evidence="2 11">Catalyzes the ADP transfer from ATP to D-glycero-beta-D-manno-heptose 1-phosphate, yielding ADP-D-glycero-beta-D-manno-heptose.</text>
</comment>
<keyword evidence="9 11" id="KW-0119">Carbohydrate metabolism</keyword>
<dbReference type="GO" id="GO:0033785">
    <property type="term" value="F:heptose 7-phosphate kinase activity"/>
    <property type="evidence" value="ECO:0007669"/>
    <property type="project" value="UniProtKB-UniRule"/>
</dbReference>
<dbReference type="EC" id="2.7.1.167" evidence="11"/>
<keyword evidence="5 11" id="KW-0547">Nucleotide-binding</keyword>
<dbReference type="PANTHER" id="PTHR46969:SF1">
    <property type="entry name" value="BIFUNCTIONAL PROTEIN HLDE"/>
    <property type="match status" value="1"/>
</dbReference>
<feature type="domain" description="Cytidyltransferase-like" evidence="13">
    <location>
        <begin position="336"/>
        <end position="457"/>
    </location>
</feature>
<dbReference type="InterPro" id="IPR004821">
    <property type="entry name" value="Cyt_trans-like"/>
</dbReference>
<dbReference type="GO" id="GO:0097171">
    <property type="term" value="P:ADP-L-glycero-beta-D-manno-heptose biosynthetic process"/>
    <property type="evidence" value="ECO:0007669"/>
    <property type="project" value="UniProtKB-UniPathway"/>
</dbReference>
<evidence type="ECO:0000256" key="3">
    <source>
        <dbReference type="ARBA" id="ARBA00022679"/>
    </source>
</evidence>
<keyword evidence="4 11" id="KW-0548">Nucleotidyltransferase</keyword>
<dbReference type="EC" id="2.7.7.70" evidence="11"/>
<comment type="subunit">
    <text evidence="11">Homodimer.</text>
</comment>
<feature type="active site" evidence="11">
    <location>
        <position position="262"/>
    </location>
</feature>
<evidence type="ECO:0000256" key="11">
    <source>
        <dbReference type="HAMAP-Rule" id="MF_01603"/>
    </source>
</evidence>
<evidence type="ECO:0000259" key="13">
    <source>
        <dbReference type="Pfam" id="PF01467"/>
    </source>
</evidence>
<dbReference type="NCBIfam" id="TIGR02199">
    <property type="entry name" value="rfaE_dom_II"/>
    <property type="match status" value="1"/>
</dbReference>
<feature type="region of interest" description="Cytidylyltransferase" evidence="11">
    <location>
        <begin position="336"/>
        <end position="465"/>
    </location>
</feature>
<feature type="region of interest" description="Ribokinase" evidence="11">
    <location>
        <begin position="1"/>
        <end position="313"/>
    </location>
</feature>
<evidence type="ECO:0000256" key="5">
    <source>
        <dbReference type="ARBA" id="ARBA00022741"/>
    </source>
</evidence>
<dbReference type="InterPro" id="IPR011913">
    <property type="entry name" value="RfaE_dom_I"/>
</dbReference>
<dbReference type="HOGENOM" id="CLU_021150_2_1_7"/>
<dbReference type="GO" id="GO:0005524">
    <property type="term" value="F:ATP binding"/>
    <property type="evidence" value="ECO:0007669"/>
    <property type="project" value="UniProtKB-UniRule"/>
</dbReference>
<dbReference type="HAMAP" id="MF_01603">
    <property type="entry name" value="HldE"/>
    <property type="match status" value="1"/>
</dbReference>
<keyword evidence="8 11" id="KW-0511">Multifunctional enzyme</keyword>
<accession>D7FEL7</accession>
<evidence type="ECO:0000313" key="15">
    <source>
        <dbReference type="Proteomes" id="UP000007091"/>
    </source>
</evidence>
<evidence type="ECO:0000256" key="7">
    <source>
        <dbReference type="ARBA" id="ARBA00022840"/>
    </source>
</evidence>
<keyword evidence="6 11" id="KW-0418">Kinase</keyword>